<keyword evidence="12" id="KW-1185">Reference proteome</keyword>
<protein>
    <recommendedName>
        <fullName evidence="8">Autoinducer 2 import system permease protein LsrD</fullName>
    </recommendedName>
</protein>
<feature type="transmembrane region" description="Helical" evidence="10">
    <location>
        <begin position="134"/>
        <end position="153"/>
    </location>
</feature>
<evidence type="ECO:0000256" key="6">
    <source>
        <dbReference type="ARBA" id="ARBA00022989"/>
    </source>
</evidence>
<reference evidence="11" key="1">
    <citation type="journal article" date="2014" name="Int. J. Syst. Evol. Microbiol.">
        <title>Complete genome sequence of Corynebacterium casei LMG S-19264T (=DSM 44701T), isolated from a smear-ripened cheese.</title>
        <authorList>
            <consortium name="US DOE Joint Genome Institute (JGI-PGF)"/>
            <person name="Walter F."/>
            <person name="Albersmeier A."/>
            <person name="Kalinowski J."/>
            <person name="Ruckert C."/>
        </authorList>
    </citation>
    <scope>NUCLEOTIDE SEQUENCE</scope>
    <source>
        <strain evidence="11">CGMCC 4.7308</strain>
    </source>
</reference>
<keyword evidence="3" id="KW-1003">Cell membrane</keyword>
<dbReference type="AlphaFoldDB" id="A0A917SR85"/>
<evidence type="ECO:0000256" key="10">
    <source>
        <dbReference type="SAM" id="Phobius"/>
    </source>
</evidence>
<dbReference type="Proteomes" id="UP000655208">
    <property type="component" value="Unassembled WGS sequence"/>
</dbReference>
<keyword evidence="5 10" id="KW-0812">Transmembrane</keyword>
<keyword evidence="6 10" id="KW-1133">Transmembrane helix</keyword>
<feature type="transmembrane region" description="Helical" evidence="10">
    <location>
        <begin position="350"/>
        <end position="370"/>
    </location>
</feature>
<evidence type="ECO:0000256" key="8">
    <source>
        <dbReference type="ARBA" id="ARBA00039381"/>
    </source>
</evidence>
<evidence type="ECO:0000313" key="12">
    <source>
        <dbReference type="Proteomes" id="UP000655208"/>
    </source>
</evidence>
<evidence type="ECO:0000256" key="3">
    <source>
        <dbReference type="ARBA" id="ARBA00022475"/>
    </source>
</evidence>
<keyword evidence="7 10" id="KW-0472">Membrane</keyword>
<evidence type="ECO:0000256" key="9">
    <source>
        <dbReference type="SAM" id="MobiDB-lite"/>
    </source>
</evidence>
<accession>A0A917SR85</accession>
<feature type="transmembrane region" description="Helical" evidence="10">
    <location>
        <begin position="216"/>
        <end position="235"/>
    </location>
</feature>
<evidence type="ECO:0000256" key="5">
    <source>
        <dbReference type="ARBA" id="ARBA00022692"/>
    </source>
</evidence>
<comment type="subcellular location">
    <subcellularLocation>
        <location evidence="1">Cell membrane</location>
        <topology evidence="1">Multi-pass membrane protein</topology>
    </subcellularLocation>
</comment>
<dbReference type="InterPro" id="IPR001851">
    <property type="entry name" value="ABC_transp_permease"/>
</dbReference>
<feature type="transmembrane region" description="Helical" evidence="10">
    <location>
        <begin position="160"/>
        <end position="176"/>
    </location>
</feature>
<feature type="transmembrane region" description="Helical" evidence="10">
    <location>
        <begin position="50"/>
        <end position="69"/>
    </location>
</feature>
<feature type="transmembrane region" description="Helical" evidence="10">
    <location>
        <begin position="268"/>
        <end position="289"/>
    </location>
</feature>
<reference evidence="11" key="2">
    <citation type="submission" date="2020-09" db="EMBL/GenBank/DDBJ databases">
        <authorList>
            <person name="Sun Q."/>
            <person name="Zhou Y."/>
        </authorList>
    </citation>
    <scope>NUCLEOTIDE SEQUENCE</scope>
    <source>
        <strain evidence="11">CGMCC 4.7308</strain>
    </source>
</reference>
<comment type="caution">
    <text evidence="11">The sequence shown here is derived from an EMBL/GenBank/DDBJ whole genome shotgun (WGS) entry which is preliminary data.</text>
</comment>
<dbReference type="CDD" id="cd06579">
    <property type="entry name" value="TM_PBP1_transp_AraH_like"/>
    <property type="match status" value="1"/>
</dbReference>
<proteinExistence type="predicted"/>
<evidence type="ECO:0000313" key="11">
    <source>
        <dbReference type="EMBL" id="GGL95022.1"/>
    </source>
</evidence>
<keyword evidence="2" id="KW-0813">Transport</keyword>
<name>A0A917SR85_9ACTN</name>
<gene>
    <name evidence="11" type="ORF">GCM10011594_13480</name>
</gene>
<dbReference type="GO" id="GO:0022857">
    <property type="term" value="F:transmembrane transporter activity"/>
    <property type="evidence" value="ECO:0007669"/>
    <property type="project" value="InterPro"/>
</dbReference>
<evidence type="ECO:0000256" key="1">
    <source>
        <dbReference type="ARBA" id="ARBA00004651"/>
    </source>
</evidence>
<dbReference type="GO" id="GO:0005886">
    <property type="term" value="C:plasma membrane"/>
    <property type="evidence" value="ECO:0007669"/>
    <property type="project" value="UniProtKB-SubCell"/>
</dbReference>
<feature type="transmembrane region" description="Helical" evidence="10">
    <location>
        <begin position="110"/>
        <end position="128"/>
    </location>
</feature>
<feature type="region of interest" description="Disordered" evidence="9">
    <location>
        <begin position="1"/>
        <end position="32"/>
    </location>
</feature>
<feature type="transmembrane region" description="Helical" evidence="10">
    <location>
        <begin position="81"/>
        <end position="103"/>
    </location>
</feature>
<evidence type="ECO:0000256" key="7">
    <source>
        <dbReference type="ARBA" id="ARBA00023136"/>
    </source>
</evidence>
<evidence type="ECO:0000256" key="4">
    <source>
        <dbReference type="ARBA" id="ARBA00022519"/>
    </source>
</evidence>
<dbReference type="EMBL" id="BMNA01000002">
    <property type="protein sequence ID" value="GGL95022.1"/>
    <property type="molecule type" value="Genomic_DNA"/>
</dbReference>
<keyword evidence="4" id="KW-0997">Cell inner membrane</keyword>
<dbReference type="PANTHER" id="PTHR32196:SF71">
    <property type="entry name" value="AUTOINDUCER 2 IMPORT SYSTEM PERMEASE PROTEIN LSRD"/>
    <property type="match status" value="1"/>
</dbReference>
<evidence type="ECO:0000256" key="2">
    <source>
        <dbReference type="ARBA" id="ARBA00022448"/>
    </source>
</evidence>
<feature type="transmembrane region" description="Helical" evidence="10">
    <location>
        <begin position="301"/>
        <end position="319"/>
    </location>
</feature>
<dbReference type="Pfam" id="PF02653">
    <property type="entry name" value="BPD_transp_2"/>
    <property type="match status" value="1"/>
</dbReference>
<sequence>MSASGVEQSAHHGASPVQPAGGPRLKPADSGATREPLGTRILRALLTQRVVLLAVLIVVVVAVLMIMDANDYLTAPYDPDYMASSLINAVPLAILGLAELVVILSGRGGIDLSVGAIVSLAGMVFGFAYGEWNWPFWLALVVTVVVGGVLGAVNGFLVSYIGFPALITTLATYYAYKSLAVVINNQEPISTEPIQNLFSITRSVELPVIGHDIPNFPLGIFTFLLPTVVVIWLLLARTTYGRRLFAIGTNDVAAQWSGIAVRDTRFKAYTISGLLSGLVAVVTVAQFASARPDAGVTGNGMALPAITIAVLGGVAITGGIGRVSGVVLATLLIVWLNAGILLAFEGNEGSQFQLLALGAVLVFAALLNGLTNRRYGGTR</sequence>
<dbReference type="PANTHER" id="PTHR32196">
    <property type="entry name" value="ABC TRANSPORTER PERMEASE PROTEIN YPHD-RELATED-RELATED"/>
    <property type="match status" value="1"/>
</dbReference>
<dbReference type="RefSeq" id="WP_188940696.1">
    <property type="nucleotide sequence ID" value="NZ_BMNA01000002.1"/>
</dbReference>
<organism evidence="11 12">
    <name type="scientific">Nakamurella endophytica</name>
    <dbReference type="NCBI Taxonomy" id="1748367"/>
    <lineage>
        <taxon>Bacteria</taxon>
        <taxon>Bacillati</taxon>
        <taxon>Actinomycetota</taxon>
        <taxon>Actinomycetes</taxon>
        <taxon>Nakamurellales</taxon>
        <taxon>Nakamurellaceae</taxon>
        <taxon>Nakamurella</taxon>
    </lineage>
</organism>
<feature type="transmembrane region" description="Helical" evidence="10">
    <location>
        <begin position="326"/>
        <end position="344"/>
    </location>
</feature>